<evidence type="ECO:0000256" key="1">
    <source>
        <dbReference type="SAM" id="MobiDB-lite"/>
    </source>
</evidence>
<feature type="compositionally biased region" description="Low complexity" evidence="1">
    <location>
        <begin position="543"/>
        <end position="552"/>
    </location>
</feature>
<feature type="compositionally biased region" description="Low complexity" evidence="1">
    <location>
        <begin position="382"/>
        <end position="396"/>
    </location>
</feature>
<feature type="compositionally biased region" description="Low complexity" evidence="1">
    <location>
        <begin position="362"/>
        <end position="375"/>
    </location>
</feature>
<proteinExistence type="predicted"/>
<feature type="compositionally biased region" description="Pro residues" evidence="1">
    <location>
        <begin position="431"/>
        <end position="440"/>
    </location>
</feature>
<dbReference type="PANTHER" id="PTHR47343:SF1">
    <property type="entry name" value="TRANSCRIPTIONAL ACTIVATOR SPT7"/>
    <property type="match status" value="1"/>
</dbReference>
<evidence type="ECO:0000313" key="2">
    <source>
        <dbReference type="EMBL" id="TEB37911.1"/>
    </source>
</evidence>
<dbReference type="GO" id="GO:0006357">
    <property type="term" value="P:regulation of transcription by RNA polymerase II"/>
    <property type="evidence" value="ECO:0007669"/>
    <property type="project" value="TreeGrafter"/>
</dbReference>
<gene>
    <name evidence="2" type="ORF">FA13DRAFT_1725533</name>
</gene>
<dbReference type="GO" id="GO:0005198">
    <property type="term" value="F:structural molecule activity"/>
    <property type="evidence" value="ECO:0007669"/>
    <property type="project" value="TreeGrafter"/>
</dbReference>
<feature type="compositionally biased region" description="Polar residues" evidence="1">
    <location>
        <begin position="521"/>
        <end position="536"/>
    </location>
</feature>
<dbReference type="AlphaFoldDB" id="A0A4Y7TVA1"/>
<feature type="compositionally biased region" description="Polar residues" evidence="1">
    <location>
        <begin position="407"/>
        <end position="425"/>
    </location>
</feature>
<dbReference type="GO" id="GO:0000124">
    <property type="term" value="C:SAGA complex"/>
    <property type="evidence" value="ECO:0007669"/>
    <property type="project" value="InterPro"/>
</dbReference>
<feature type="compositionally biased region" description="Polar residues" evidence="1">
    <location>
        <begin position="570"/>
        <end position="580"/>
    </location>
</feature>
<feature type="region of interest" description="Disordered" evidence="1">
    <location>
        <begin position="302"/>
        <end position="588"/>
    </location>
</feature>
<dbReference type="STRING" id="71717.A0A4Y7TVA1"/>
<accession>A0A4Y7TVA1</accession>
<dbReference type="Proteomes" id="UP000298030">
    <property type="component" value="Unassembled WGS sequence"/>
</dbReference>
<dbReference type="CDD" id="cd22927">
    <property type="entry name" value="HFD_SPT7"/>
    <property type="match status" value="1"/>
</dbReference>
<evidence type="ECO:0008006" key="4">
    <source>
        <dbReference type="Google" id="ProtNLM"/>
    </source>
</evidence>
<dbReference type="EMBL" id="QPFP01000003">
    <property type="protein sequence ID" value="TEB37911.1"/>
    <property type="molecule type" value="Genomic_DNA"/>
</dbReference>
<comment type="caution">
    <text evidence="2">The sequence shown here is derived from an EMBL/GenBank/DDBJ whole genome shotgun (WGS) entry which is preliminary data.</text>
</comment>
<protein>
    <recommendedName>
        <fullName evidence="4">Bromodomain associated domain-containing protein</fullName>
    </recommendedName>
</protein>
<feature type="compositionally biased region" description="Pro residues" evidence="1">
    <location>
        <begin position="347"/>
        <end position="361"/>
    </location>
</feature>
<name>A0A4Y7TVA1_COPMI</name>
<sequence>MGGGMPAPTFAQNDDDAVADDRIDERHWLDIAKAQQRGRRVEIGEENANSCTRWVGEKILEHAGFQGASRGALDVLTGVFEEFLGNVGRKEIILHTLFESGVSKVAELERFITDDVERYGTRLLELEKKLVNAYRETTAGDILEEEGLFDEDEEEEAGALTLYVALLHSFYFSYNTRSPFPAATFADSLGEDYLGLRELGIAQEFGLSTLSIPKSLLRRKKANAKLAQAKPTEKPLDYPLPPPPPAFTHATLGQTIGLLRPYYEKRFELRARTLLPTPMSGMQATPMMGGLQPLAGPVLGGTTPSVLMPPPPSVPGYTNLPGPSLTNLPGPKLYPPPVPAPTTTLYPPNPYPTPSPAPTPSMTPMALPQMPATSSKPPPTPTLTSPTLPPTNSISPVGFSPAPTLPPSNTVTLTMPTPVPSTAPSSFPVPLLQPPPPLVIPPDMDLPDDPVPYAQAKMGPLGQITKPNTGSVSSSKKKSSSSGGGGGGGSSSSNPPSTYPGGGGGGATTTFIPTIIGPNGLNAQMDSHGRGSNTASPAGRMVGPDGQPARGPGRPPKKKDPPPGLVLPVSATTSQASSNGGYAMLASA</sequence>
<organism evidence="2 3">
    <name type="scientific">Coprinellus micaceus</name>
    <name type="common">Glistening ink-cap mushroom</name>
    <name type="synonym">Coprinus micaceus</name>
    <dbReference type="NCBI Taxonomy" id="71717"/>
    <lineage>
        <taxon>Eukaryota</taxon>
        <taxon>Fungi</taxon>
        <taxon>Dikarya</taxon>
        <taxon>Basidiomycota</taxon>
        <taxon>Agaricomycotina</taxon>
        <taxon>Agaricomycetes</taxon>
        <taxon>Agaricomycetidae</taxon>
        <taxon>Agaricales</taxon>
        <taxon>Agaricineae</taxon>
        <taxon>Psathyrellaceae</taxon>
        <taxon>Coprinellus</taxon>
    </lineage>
</organism>
<keyword evidence="3" id="KW-1185">Reference proteome</keyword>
<dbReference type="GO" id="GO:0046695">
    <property type="term" value="C:SLIK (SAGA-like) complex"/>
    <property type="evidence" value="ECO:0007669"/>
    <property type="project" value="InterPro"/>
</dbReference>
<evidence type="ECO:0000313" key="3">
    <source>
        <dbReference type="Proteomes" id="UP000298030"/>
    </source>
</evidence>
<dbReference type="OrthoDB" id="21449at2759"/>
<dbReference type="InterPro" id="IPR037782">
    <property type="entry name" value="Spt7"/>
</dbReference>
<reference evidence="2 3" key="1">
    <citation type="journal article" date="2019" name="Nat. Ecol. Evol.">
        <title>Megaphylogeny resolves global patterns of mushroom evolution.</title>
        <authorList>
            <person name="Varga T."/>
            <person name="Krizsan K."/>
            <person name="Foldi C."/>
            <person name="Dima B."/>
            <person name="Sanchez-Garcia M."/>
            <person name="Sanchez-Ramirez S."/>
            <person name="Szollosi G.J."/>
            <person name="Szarkandi J.G."/>
            <person name="Papp V."/>
            <person name="Albert L."/>
            <person name="Andreopoulos W."/>
            <person name="Angelini C."/>
            <person name="Antonin V."/>
            <person name="Barry K.W."/>
            <person name="Bougher N.L."/>
            <person name="Buchanan P."/>
            <person name="Buyck B."/>
            <person name="Bense V."/>
            <person name="Catcheside P."/>
            <person name="Chovatia M."/>
            <person name="Cooper J."/>
            <person name="Damon W."/>
            <person name="Desjardin D."/>
            <person name="Finy P."/>
            <person name="Geml J."/>
            <person name="Haridas S."/>
            <person name="Hughes K."/>
            <person name="Justo A."/>
            <person name="Karasinski D."/>
            <person name="Kautmanova I."/>
            <person name="Kiss B."/>
            <person name="Kocsube S."/>
            <person name="Kotiranta H."/>
            <person name="LaButti K.M."/>
            <person name="Lechner B.E."/>
            <person name="Liimatainen K."/>
            <person name="Lipzen A."/>
            <person name="Lukacs Z."/>
            <person name="Mihaltcheva S."/>
            <person name="Morgado L.N."/>
            <person name="Niskanen T."/>
            <person name="Noordeloos M.E."/>
            <person name="Ohm R.A."/>
            <person name="Ortiz-Santana B."/>
            <person name="Ovrebo C."/>
            <person name="Racz N."/>
            <person name="Riley R."/>
            <person name="Savchenko A."/>
            <person name="Shiryaev A."/>
            <person name="Soop K."/>
            <person name="Spirin V."/>
            <person name="Szebenyi C."/>
            <person name="Tomsovsky M."/>
            <person name="Tulloss R.E."/>
            <person name="Uehling J."/>
            <person name="Grigoriev I.V."/>
            <person name="Vagvolgyi C."/>
            <person name="Papp T."/>
            <person name="Martin F.M."/>
            <person name="Miettinen O."/>
            <person name="Hibbett D.S."/>
            <person name="Nagy L.G."/>
        </authorList>
    </citation>
    <scope>NUCLEOTIDE SEQUENCE [LARGE SCALE GENOMIC DNA]</scope>
    <source>
        <strain evidence="2 3">FP101781</strain>
    </source>
</reference>
<dbReference type="PANTHER" id="PTHR47343">
    <property type="entry name" value="TRANSCRIPTIONAL ACTIVATOR SPT7"/>
    <property type="match status" value="1"/>
</dbReference>